<accession>A0ABU6UPS8</accession>
<gene>
    <name evidence="1" type="ORF">PIB30_078970</name>
</gene>
<sequence length="105" mass="12319">MRRLKKGTKRARKSSERSKLYVRIHVQHGIEELNLHVVRELYALQEAILGSNPTLYVGVTRHTWEPTTTSSNSFNFIPNPRPFGHQFHSLIKGMIERIKRRLIED</sequence>
<protein>
    <submittedName>
        <fullName evidence="1">Uncharacterized protein</fullName>
    </submittedName>
</protein>
<evidence type="ECO:0000313" key="1">
    <source>
        <dbReference type="EMBL" id="MED6163342.1"/>
    </source>
</evidence>
<evidence type="ECO:0000313" key="2">
    <source>
        <dbReference type="Proteomes" id="UP001341840"/>
    </source>
</evidence>
<dbReference type="Proteomes" id="UP001341840">
    <property type="component" value="Unassembled WGS sequence"/>
</dbReference>
<proteinExistence type="predicted"/>
<name>A0ABU6UPS8_9FABA</name>
<dbReference type="EMBL" id="JASCZI010121935">
    <property type="protein sequence ID" value="MED6163342.1"/>
    <property type="molecule type" value="Genomic_DNA"/>
</dbReference>
<organism evidence="1 2">
    <name type="scientific">Stylosanthes scabra</name>
    <dbReference type="NCBI Taxonomy" id="79078"/>
    <lineage>
        <taxon>Eukaryota</taxon>
        <taxon>Viridiplantae</taxon>
        <taxon>Streptophyta</taxon>
        <taxon>Embryophyta</taxon>
        <taxon>Tracheophyta</taxon>
        <taxon>Spermatophyta</taxon>
        <taxon>Magnoliopsida</taxon>
        <taxon>eudicotyledons</taxon>
        <taxon>Gunneridae</taxon>
        <taxon>Pentapetalae</taxon>
        <taxon>rosids</taxon>
        <taxon>fabids</taxon>
        <taxon>Fabales</taxon>
        <taxon>Fabaceae</taxon>
        <taxon>Papilionoideae</taxon>
        <taxon>50 kb inversion clade</taxon>
        <taxon>dalbergioids sensu lato</taxon>
        <taxon>Dalbergieae</taxon>
        <taxon>Pterocarpus clade</taxon>
        <taxon>Stylosanthes</taxon>
    </lineage>
</organism>
<keyword evidence="2" id="KW-1185">Reference proteome</keyword>
<reference evidence="1 2" key="1">
    <citation type="journal article" date="2023" name="Plants (Basel)">
        <title>Bridging the Gap: Combining Genomics and Transcriptomics Approaches to Understand Stylosanthes scabra, an Orphan Legume from the Brazilian Caatinga.</title>
        <authorList>
            <person name="Ferreira-Neto J.R.C."/>
            <person name="da Silva M.D."/>
            <person name="Binneck E."/>
            <person name="de Melo N.F."/>
            <person name="da Silva R.H."/>
            <person name="de Melo A.L.T.M."/>
            <person name="Pandolfi V."/>
            <person name="Bustamante F.O."/>
            <person name="Brasileiro-Vidal A.C."/>
            <person name="Benko-Iseppon A.M."/>
        </authorList>
    </citation>
    <scope>NUCLEOTIDE SEQUENCE [LARGE SCALE GENOMIC DNA]</scope>
    <source>
        <tissue evidence="1">Leaves</tissue>
    </source>
</reference>
<comment type="caution">
    <text evidence="1">The sequence shown here is derived from an EMBL/GenBank/DDBJ whole genome shotgun (WGS) entry which is preliminary data.</text>
</comment>